<evidence type="ECO:0000259" key="11">
    <source>
        <dbReference type="Pfam" id="PF02729"/>
    </source>
</evidence>
<keyword evidence="5" id="KW-0665">Pyrimidine biosynthesis</keyword>
<reference evidence="12 13" key="1">
    <citation type="journal article" date="2017" name="ISME J.">
        <title>Energy and carbon metabolisms in a deep terrestrial subsurface fluid microbial community.</title>
        <authorList>
            <person name="Momper L."/>
            <person name="Jungbluth S.P."/>
            <person name="Lee M.D."/>
            <person name="Amend J.P."/>
        </authorList>
    </citation>
    <scope>NUCLEOTIDE SEQUENCE [LARGE SCALE GENOMIC DNA]</scope>
    <source>
        <strain evidence="12">SURF_26</strain>
    </source>
</reference>
<dbReference type="GO" id="GO:0016597">
    <property type="term" value="F:amino acid binding"/>
    <property type="evidence" value="ECO:0007669"/>
    <property type="project" value="InterPro"/>
</dbReference>
<dbReference type="AlphaFoldDB" id="A0A3A4QW23"/>
<dbReference type="InterPro" id="IPR006132">
    <property type="entry name" value="Asp/Orn_carbamoyltranf_P-bd"/>
</dbReference>
<dbReference type="PRINTS" id="PR00101">
    <property type="entry name" value="ATCASE"/>
</dbReference>
<dbReference type="GO" id="GO:0044205">
    <property type="term" value="P:'de novo' UMP biosynthetic process"/>
    <property type="evidence" value="ECO:0007669"/>
    <property type="project" value="UniProtKB-UniPathway"/>
</dbReference>
<dbReference type="Gene3D" id="3.40.50.1370">
    <property type="entry name" value="Aspartate/ornithine carbamoyltransferase"/>
    <property type="match status" value="2"/>
</dbReference>
<comment type="function">
    <text evidence="6">Catalyzes the condensation of carbamoyl phosphate and aspartate to form carbamoyl aspartate and inorganic phosphate, the committed step in the de novo pyrimidine nucleotide biosynthesis pathway.</text>
</comment>
<gene>
    <name evidence="12" type="primary">pyrB</name>
    <name evidence="12" type="ORF">C4541_12725</name>
</gene>
<dbReference type="GO" id="GO:0006520">
    <property type="term" value="P:amino acid metabolic process"/>
    <property type="evidence" value="ECO:0007669"/>
    <property type="project" value="InterPro"/>
</dbReference>
<protein>
    <recommendedName>
        <fullName evidence="3 8">Aspartate carbamoyltransferase</fullName>
        <ecNumber evidence="3 8">2.1.3.2</ecNumber>
    </recommendedName>
</protein>
<organism evidence="12 13">
    <name type="scientific">Candidatus Auribacter fodinae</name>
    <dbReference type="NCBI Taxonomy" id="2093366"/>
    <lineage>
        <taxon>Bacteria</taxon>
        <taxon>Pseudomonadati</taxon>
        <taxon>Candidatus Auribacterota</taxon>
        <taxon>Candidatus Auribacteria</taxon>
        <taxon>Candidatus Auribacterales</taxon>
        <taxon>Candidatus Auribacteraceae</taxon>
        <taxon>Candidatus Auribacter</taxon>
    </lineage>
</organism>
<dbReference type="GO" id="GO:0006207">
    <property type="term" value="P:'de novo' pyrimidine nucleobase biosynthetic process"/>
    <property type="evidence" value="ECO:0007669"/>
    <property type="project" value="InterPro"/>
</dbReference>
<accession>A0A3A4QW23</accession>
<dbReference type="NCBIfam" id="TIGR00670">
    <property type="entry name" value="asp_carb_tr"/>
    <property type="match status" value="1"/>
</dbReference>
<evidence type="ECO:0000256" key="4">
    <source>
        <dbReference type="ARBA" id="ARBA00022679"/>
    </source>
</evidence>
<evidence type="ECO:0000256" key="8">
    <source>
        <dbReference type="NCBIfam" id="TIGR00670"/>
    </source>
</evidence>
<feature type="domain" description="Aspartate/ornithine carbamoyltransferase Asp/Orn-binding" evidence="10">
    <location>
        <begin position="196"/>
        <end position="345"/>
    </location>
</feature>
<dbReference type="UniPathway" id="UPA00070">
    <property type="reaction ID" value="UER00116"/>
</dbReference>
<evidence type="ECO:0000259" key="10">
    <source>
        <dbReference type="Pfam" id="PF00185"/>
    </source>
</evidence>
<dbReference type="PANTHER" id="PTHR45753">
    <property type="entry name" value="ORNITHINE CARBAMOYLTRANSFERASE, MITOCHONDRIAL"/>
    <property type="match status" value="1"/>
</dbReference>
<dbReference type="PANTHER" id="PTHR45753:SF6">
    <property type="entry name" value="ASPARTATE CARBAMOYLTRANSFERASE"/>
    <property type="match status" value="1"/>
</dbReference>
<comment type="catalytic activity">
    <reaction evidence="7">
        <text>carbamoyl phosphate + L-aspartate = N-carbamoyl-L-aspartate + phosphate + H(+)</text>
        <dbReference type="Rhea" id="RHEA:20013"/>
        <dbReference type="ChEBI" id="CHEBI:15378"/>
        <dbReference type="ChEBI" id="CHEBI:29991"/>
        <dbReference type="ChEBI" id="CHEBI:32814"/>
        <dbReference type="ChEBI" id="CHEBI:43474"/>
        <dbReference type="ChEBI" id="CHEBI:58228"/>
        <dbReference type="EC" id="2.1.3.2"/>
    </reaction>
</comment>
<sequence length="359" mass="41668">MEAVEVNSNNHLTWDQFENATTDQKVDFFKRDGKIFDVLISQQFNRDLLEELIRIADAIRKIAKRKKGMDWLQSLMSHKRAMLYFVQPSTRTFLSFLNACHILGIRSSEVRDPSTSSEVKGETPEDTIRTFSSYVDMIIMRYPKEGFAEKASFVLNQTDRPIPIINAGSGKDQHPTQALLDIYTLHRSFDDMGGIEGKSIAMVGDLLRGRTVRSLSYLLTNYPKVKIYYVSPPQLRMGNDIKNFLKSKSTPFFEVDSIEEILPIVDAVYMTRIQDEWDKNGESKDTNYDRYSLLEKHMNVMKKTAIIMHPLPRRNEIDVKVDSDPRAMYWRQERNGMWIRAALLIKIFGYEEVVMTYSD</sequence>
<dbReference type="Pfam" id="PF02729">
    <property type="entry name" value="OTCace_N"/>
    <property type="match status" value="1"/>
</dbReference>
<feature type="domain" description="Aspartate/ornithine carbamoyltransferase carbamoyl-P binding" evidence="11">
    <location>
        <begin position="39"/>
        <end position="186"/>
    </location>
</feature>
<dbReference type="SUPFAM" id="SSF53671">
    <property type="entry name" value="Aspartate/ornithine carbamoyltransferase"/>
    <property type="match status" value="1"/>
</dbReference>
<evidence type="ECO:0000313" key="13">
    <source>
        <dbReference type="Proteomes" id="UP000266426"/>
    </source>
</evidence>
<dbReference type="PRINTS" id="PR00100">
    <property type="entry name" value="AOTCASE"/>
</dbReference>
<comment type="caution">
    <text evidence="12">The sequence shown here is derived from an EMBL/GenBank/DDBJ whole genome shotgun (WGS) entry which is preliminary data.</text>
</comment>
<dbReference type="EC" id="2.1.3.2" evidence="3 8"/>
<evidence type="ECO:0000256" key="3">
    <source>
        <dbReference type="ARBA" id="ARBA00013008"/>
    </source>
</evidence>
<dbReference type="GO" id="GO:0004070">
    <property type="term" value="F:aspartate carbamoyltransferase activity"/>
    <property type="evidence" value="ECO:0007669"/>
    <property type="project" value="UniProtKB-UniRule"/>
</dbReference>
<proteinExistence type="inferred from homology"/>
<evidence type="ECO:0000256" key="2">
    <source>
        <dbReference type="ARBA" id="ARBA00008896"/>
    </source>
</evidence>
<dbReference type="InterPro" id="IPR006131">
    <property type="entry name" value="Asp_carbamoyltransf_Asp/Orn-bd"/>
</dbReference>
<dbReference type="InterPro" id="IPR002082">
    <property type="entry name" value="Asp_carbamoyltransf"/>
</dbReference>
<comment type="pathway">
    <text evidence="1">Pyrimidine metabolism; UMP biosynthesis via de novo pathway; (S)-dihydroorotate from bicarbonate: step 2/3.</text>
</comment>
<dbReference type="Pfam" id="PF00185">
    <property type="entry name" value="OTCace"/>
    <property type="match status" value="1"/>
</dbReference>
<evidence type="ECO:0000256" key="7">
    <source>
        <dbReference type="ARBA" id="ARBA00048859"/>
    </source>
</evidence>
<dbReference type="Proteomes" id="UP000266426">
    <property type="component" value="Unassembled WGS sequence"/>
</dbReference>
<dbReference type="FunFam" id="3.40.50.1370:FF:000002">
    <property type="entry name" value="Aspartate carbamoyltransferase 2"/>
    <property type="match status" value="1"/>
</dbReference>
<dbReference type="EMBL" id="QZJZ01000097">
    <property type="protein sequence ID" value="RJP56326.1"/>
    <property type="molecule type" value="Genomic_DNA"/>
</dbReference>
<evidence type="ECO:0000256" key="1">
    <source>
        <dbReference type="ARBA" id="ARBA00004852"/>
    </source>
</evidence>
<dbReference type="InterPro" id="IPR006130">
    <property type="entry name" value="Asp/Orn_carbamoylTrfase"/>
</dbReference>
<evidence type="ECO:0000256" key="5">
    <source>
        <dbReference type="ARBA" id="ARBA00022975"/>
    </source>
</evidence>
<evidence type="ECO:0000256" key="9">
    <source>
        <dbReference type="RuleBase" id="RU003634"/>
    </source>
</evidence>
<evidence type="ECO:0000256" key="6">
    <source>
        <dbReference type="ARBA" id="ARBA00043884"/>
    </source>
</evidence>
<name>A0A3A4QW23_9BACT</name>
<dbReference type="InterPro" id="IPR036901">
    <property type="entry name" value="Asp/Orn_carbamoylTrfase_sf"/>
</dbReference>
<evidence type="ECO:0000313" key="12">
    <source>
        <dbReference type="EMBL" id="RJP56326.1"/>
    </source>
</evidence>
<keyword evidence="4 9" id="KW-0808">Transferase</keyword>
<comment type="similarity">
    <text evidence="2">Belongs to the aspartate/ornithine carbamoyltransferase superfamily. ATCase family.</text>
</comment>